<dbReference type="AlphaFoldDB" id="A0A1C7ID90"/>
<keyword evidence="2" id="KW-1185">Reference proteome</keyword>
<dbReference type="InterPro" id="IPR036388">
    <property type="entry name" value="WH-like_DNA-bd_sf"/>
</dbReference>
<gene>
    <name evidence="1" type="ORF">A4V09_14130</name>
</gene>
<proteinExistence type="predicted"/>
<dbReference type="KEGG" id="byl:A4V09_14130"/>
<evidence type="ECO:0000313" key="2">
    <source>
        <dbReference type="Proteomes" id="UP000092574"/>
    </source>
</evidence>
<protein>
    <submittedName>
        <fullName evidence="1">RNA polymerase subunit sigma-70</fullName>
    </submittedName>
</protein>
<organism evidence="1 2">
    <name type="scientific">Blautia pseudococcoides</name>
    <dbReference type="NCBI Taxonomy" id="1796616"/>
    <lineage>
        <taxon>Bacteria</taxon>
        <taxon>Bacillati</taxon>
        <taxon>Bacillota</taxon>
        <taxon>Clostridia</taxon>
        <taxon>Lachnospirales</taxon>
        <taxon>Lachnospiraceae</taxon>
        <taxon>Blautia</taxon>
    </lineage>
</organism>
<dbReference type="Proteomes" id="UP000092574">
    <property type="component" value="Chromosome"/>
</dbReference>
<reference evidence="1" key="1">
    <citation type="submission" date="2017-04" db="EMBL/GenBank/DDBJ databases">
        <title>Complete Genome Sequences of Twelve Strains of a Stable Defined Moderately Diverse Mouse Microbiota 2 (sDMDMm2).</title>
        <authorList>
            <person name="Uchimura Y."/>
            <person name="Wyss M."/>
            <person name="Brugiroux S."/>
            <person name="Limenitakis J.P."/>
            <person name="Stecher B."/>
            <person name="McCoy K.D."/>
            <person name="Macpherson A.J."/>
        </authorList>
    </citation>
    <scope>NUCLEOTIDE SEQUENCE</scope>
    <source>
        <strain evidence="1">YL58</strain>
    </source>
</reference>
<dbReference type="Gene3D" id="1.10.10.10">
    <property type="entry name" value="Winged helix-like DNA-binding domain superfamily/Winged helix DNA-binding domain"/>
    <property type="match status" value="1"/>
</dbReference>
<sequence>MTDEQKEKIIRFRSMGRGYAAIGKELGISKDTVKSFCRRNSLTSADILVQDDKDRCRECGVEIKQRPKMKKQVFCCKACREKWWTEHPERIKQKAVYEFTCAQCGKAFTAYGNKNRKYCSHECYIVGRFGGGGNG</sequence>
<dbReference type="EMBL" id="CP015405">
    <property type="protein sequence ID" value="ANU76803.1"/>
    <property type="molecule type" value="Genomic_DNA"/>
</dbReference>
<name>A0A1C7ID90_9FIRM</name>
<evidence type="ECO:0000313" key="1">
    <source>
        <dbReference type="EMBL" id="ANU76803.1"/>
    </source>
</evidence>
<dbReference type="RefSeq" id="WP_065542960.1">
    <property type="nucleotide sequence ID" value="NZ_CP015405.2"/>
</dbReference>
<accession>A0A1C7ID90</accession>
<dbReference type="OrthoDB" id="9792035at2"/>
<dbReference type="STRING" id="1796616.A4V09_14130"/>